<dbReference type="SUPFAM" id="SSF52540">
    <property type="entry name" value="P-loop containing nucleoside triphosphate hydrolases"/>
    <property type="match status" value="1"/>
</dbReference>
<dbReference type="InterPro" id="IPR027417">
    <property type="entry name" value="P-loop_NTPase"/>
</dbReference>
<dbReference type="Proteomes" id="UP000277424">
    <property type="component" value="Unassembled WGS sequence"/>
</dbReference>
<dbReference type="OrthoDB" id="9804758at2"/>
<dbReference type="GO" id="GO:0006777">
    <property type="term" value="P:Mo-molybdopterin cofactor biosynthetic process"/>
    <property type="evidence" value="ECO:0007669"/>
    <property type="project" value="InterPro"/>
</dbReference>
<dbReference type="GO" id="GO:0005525">
    <property type="term" value="F:GTP binding"/>
    <property type="evidence" value="ECO:0007669"/>
    <property type="project" value="InterPro"/>
</dbReference>
<dbReference type="PANTHER" id="PTHR40072">
    <property type="entry name" value="MOLYBDOPTERIN-GUANINE DINUCLEOTIDE BIOSYNTHESIS ADAPTER PROTEIN-RELATED"/>
    <property type="match status" value="1"/>
</dbReference>
<name>A0A420WRL0_9PROT</name>
<protein>
    <submittedName>
        <fullName evidence="2">Molybdopterin-guanine dinucleotide biosynthesis protein B</fullName>
    </submittedName>
</protein>
<dbReference type="InterPro" id="IPR052539">
    <property type="entry name" value="MGD_biosynthesis_adapter"/>
</dbReference>
<sequence>MRIFGIAGWSGSGKTTLMTGLIPLIVRAGVTVSTVKHAHHAFDVDKPGKDSYRHREAGATEVMISSAARWALMHEHRGAPEPTLSDLIRNMTPVDLLLVEGFKHEGHEKLEVYRPSVGKPPLYREDSKVVAVASDAALADATVPVLPIDDLDAIARFILTHCGLAAR</sequence>
<feature type="domain" description="Molybdopterin-guanine dinucleotide biosynthesis protein B (MobB)" evidence="1">
    <location>
        <begin position="3"/>
        <end position="135"/>
    </location>
</feature>
<comment type="caution">
    <text evidence="2">The sequence shown here is derived from an EMBL/GenBank/DDBJ whole genome shotgun (WGS) entry which is preliminary data.</text>
</comment>
<evidence type="ECO:0000259" key="1">
    <source>
        <dbReference type="Pfam" id="PF03205"/>
    </source>
</evidence>
<evidence type="ECO:0000313" key="3">
    <source>
        <dbReference type="Proteomes" id="UP000277424"/>
    </source>
</evidence>
<dbReference type="RefSeq" id="WP_121218658.1">
    <property type="nucleotide sequence ID" value="NZ_RBIG01000001.1"/>
</dbReference>
<dbReference type="AlphaFoldDB" id="A0A420WRL0"/>
<dbReference type="CDD" id="cd03116">
    <property type="entry name" value="MobB"/>
    <property type="match status" value="1"/>
</dbReference>
<organism evidence="2 3">
    <name type="scientific">Oceanibaculum indicum</name>
    <dbReference type="NCBI Taxonomy" id="526216"/>
    <lineage>
        <taxon>Bacteria</taxon>
        <taxon>Pseudomonadati</taxon>
        <taxon>Pseudomonadota</taxon>
        <taxon>Alphaproteobacteria</taxon>
        <taxon>Rhodospirillales</taxon>
        <taxon>Oceanibaculaceae</taxon>
        <taxon>Oceanibaculum</taxon>
    </lineage>
</organism>
<evidence type="ECO:0000313" key="2">
    <source>
        <dbReference type="EMBL" id="RKQ73663.1"/>
    </source>
</evidence>
<dbReference type="InterPro" id="IPR004435">
    <property type="entry name" value="MobB_dom"/>
</dbReference>
<reference evidence="2 3" key="1">
    <citation type="submission" date="2018-10" db="EMBL/GenBank/DDBJ databases">
        <title>Comparative analysis of microorganisms from saline springs in Andes Mountain Range, Colombia.</title>
        <authorList>
            <person name="Rubin E."/>
        </authorList>
    </citation>
    <scope>NUCLEOTIDE SEQUENCE [LARGE SCALE GENOMIC DNA]</scope>
    <source>
        <strain evidence="2 3">USBA 36</strain>
    </source>
</reference>
<gene>
    <name evidence="2" type="ORF">BCL74_1452</name>
</gene>
<dbReference type="EMBL" id="RBIG01000001">
    <property type="protein sequence ID" value="RKQ73663.1"/>
    <property type="molecule type" value="Genomic_DNA"/>
</dbReference>
<dbReference type="Gene3D" id="3.40.50.300">
    <property type="entry name" value="P-loop containing nucleotide triphosphate hydrolases"/>
    <property type="match status" value="1"/>
</dbReference>
<dbReference type="PANTHER" id="PTHR40072:SF1">
    <property type="entry name" value="MOLYBDOPTERIN-GUANINE DINUCLEOTIDE BIOSYNTHESIS ADAPTER PROTEIN"/>
    <property type="match status" value="1"/>
</dbReference>
<proteinExistence type="predicted"/>
<dbReference type="Pfam" id="PF03205">
    <property type="entry name" value="MobB"/>
    <property type="match status" value="1"/>
</dbReference>
<accession>A0A420WRL0</accession>
<dbReference type="NCBIfam" id="TIGR00176">
    <property type="entry name" value="mobB"/>
    <property type="match status" value="1"/>
</dbReference>